<dbReference type="AlphaFoldDB" id="A0A3B0T5F3"/>
<dbReference type="PROSITE" id="PS00731">
    <property type="entry name" value="AP_NUCLEASE_F2_3"/>
    <property type="match status" value="1"/>
</dbReference>
<keyword evidence="3" id="KW-0479">Metal-binding</keyword>
<dbReference type="PROSITE" id="PS00730">
    <property type="entry name" value="AP_NUCLEASE_F2_2"/>
    <property type="match status" value="1"/>
</dbReference>
<dbReference type="InterPro" id="IPR018246">
    <property type="entry name" value="AP_endonuc_F2_Zn_BS"/>
</dbReference>
<dbReference type="GO" id="GO:0008081">
    <property type="term" value="F:phosphoric diester hydrolase activity"/>
    <property type="evidence" value="ECO:0007669"/>
    <property type="project" value="TreeGrafter"/>
</dbReference>
<dbReference type="GO" id="GO:0008833">
    <property type="term" value="F:deoxyribonuclease IV (phage-T4-induced) activity"/>
    <property type="evidence" value="ECO:0007669"/>
    <property type="project" value="UniProtKB-EC"/>
</dbReference>
<accession>A0A3B0T5F3</accession>
<dbReference type="EC" id="3.1.21.2" evidence="9"/>
<dbReference type="CDD" id="cd00019">
    <property type="entry name" value="AP2Ec"/>
    <property type="match status" value="1"/>
</dbReference>
<keyword evidence="5 9" id="KW-0378">Hydrolase</keyword>
<evidence type="ECO:0000256" key="6">
    <source>
        <dbReference type="ARBA" id="ARBA00022833"/>
    </source>
</evidence>
<dbReference type="PANTHER" id="PTHR21445">
    <property type="entry name" value="ENDONUCLEASE IV ENDODEOXYRIBONUCLEASE IV"/>
    <property type="match status" value="1"/>
</dbReference>
<dbReference type="GO" id="GO:0008270">
    <property type="term" value="F:zinc ion binding"/>
    <property type="evidence" value="ECO:0007669"/>
    <property type="project" value="InterPro"/>
</dbReference>
<comment type="cofactor">
    <cofactor evidence="1">
        <name>Zn(2+)</name>
        <dbReference type="ChEBI" id="CHEBI:29105"/>
    </cofactor>
</comment>
<evidence type="ECO:0000259" key="8">
    <source>
        <dbReference type="Pfam" id="PF01261"/>
    </source>
</evidence>
<reference evidence="9" key="1">
    <citation type="submission" date="2018-06" db="EMBL/GenBank/DDBJ databases">
        <authorList>
            <person name="Zhirakovskaya E."/>
        </authorList>
    </citation>
    <scope>NUCLEOTIDE SEQUENCE</scope>
</reference>
<dbReference type="InterPro" id="IPR001719">
    <property type="entry name" value="AP_endonuc_2"/>
</dbReference>
<dbReference type="PANTHER" id="PTHR21445:SF0">
    <property type="entry name" value="APURINIC-APYRIMIDINIC ENDONUCLEASE"/>
    <property type="match status" value="1"/>
</dbReference>
<dbReference type="EMBL" id="UOEI01000534">
    <property type="protein sequence ID" value="VAW07559.1"/>
    <property type="molecule type" value="Genomic_DNA"/>
</dbReference>
<evidence type="ECO:0000256" key="2">
    <source>
        <dbReference type="ARBA" id="ARBA00005340"/>
    </source>
</evidence>
<evidence type="ECO:0000256" key="7">
    <source>
        <dbReference type="ARBA" id="ARBA00023204"/>
    </source>
</evidence>
<comment type="similarity">
    <text evidence="2">Belongs to the AP endonuclease 2 family.</text>
</comment>
<sequence>MILGAHVSSKAPLAEAAVRGADAVQIFMSSPQQWKAPIPRDDANDLMASPIEFYVHAPYLVNLASPNNKVRIPSRKILAQTVAAAESIGAKGVIVHGGSVGGDEDVSVGFERWRKALDSFDGTVPGLVENTAGKGNTVMQDLNNYGPLWEAIGGYNVGVCLDTCHTWAAGADMETAVDLVTGFTGGIALVHANDSRDEAGSHRDRHANFGEGLIPGDLLLGMIRAADAPIIVETPGDAAGQTPDITYLRTHL</sequence>
<keyword evidence="6" id="KW-0862">Zinc</keyword>
<evidence type="ECO:0000313" key="9">
    <source>
        <dbReference type="EMBL" id="VAW07559.1"/>
    </source>
</evidence>
<protein>
    <submittedName>
        <fullName evidence="9">Endonuclease IV</fullName>
        <ecNumber evidence="9">3.1.21.2</ecNumber>
    </submittedName>
</protein>
<evidence type="ECO:0000256" key="1">
    <source>
        <dbReference type="ARBA" id="ARBA00001947"/>
    </source>
</evidence>
<keyword evidence="9" id="KW-0540">Nuclease</keyword>
<name>A0A3B0T5F3_9ZZZZ</name>
<dbReference type="GO" id="GO:0006284">
    <property type="term" value="P:base-excision repair"/>
    <property type="evidence" value="ECO:0007669"/>
    <property type="project" value="TreeGrafter"/>
</dbReference>
<evidence type="ECO:0000256" key="4">
    <source>
        <dbReference type="ARBA" id="ARBA00022763"/>
    </source>
</evidence>
<feature type="domain" description="Xylose isomerase-like TIM barrel" evidence="8">
    <location>
        <begin position="14"/>
        <end position="241"/>
    </location>
</feature>
<proteinExistence type="inferred from homology"/>
<dbReference type="InterPro" id="IPR013022">
    <property type="entry name" value="Xyl_isomerase-like_TIM-brl"/>
</dbReference>
<keyword evidence="9" id="KW-0255">Endonuclease</keyword>
<dbReference type="SMART" id="SM00518">
    <property type="entry name" value="AP2Ec"/>
    <property type="match status" value="1"/>
</dbReference>
<keyword evidence="4" id="KW-0227">DNA damage</keyword>
<dbReference type="SUPFAM" id="SSF51658">
    <property type="entry name" value="Xylose isomerase-like"/>
    <property type="match status" value="1"/>
</dbReference>
<dbReference type="GO" id="GO:0003677">
    <property type="term" value="F:DNA binding"/>
    <property type="evidence" value="ECO:0007669"/>
    <property type="project" value="InterPro"/>
</dbReference>
<gene>
    <name evidence="9" type="ORF">MNBD_ACTINO01-159</name>
</gene>
<dbReference type="Gene3D" id="3.20.20.150">
    <property type="entry name" value="Divalent-metal-dependent TIM barrel enzymes"/>
    <property type="match status" value="1"/>
</dbReference>
<dbReference type="NCBIfam" id="TIGR00587">
    <property type="entry name" value="nfo"/>
    <property type="match status" value="1"/>
</dbReference>
<dbReference type="PROSITE" id="PS51432">
    <property type="entry name" value="AP_NUCLEASE_F2_4"/>
    <property type="match status" value="1"/>
</dbReference>
<dbReference type="InterPro" id="IPR036237">
    <property type="entry name" value="Xyl_isomerase-like_sf"/>
</dbReference>
<dbReference type="Pfam" id="PF01261">
    <property type="entry name" value="AP_endonuc_2"/>
    <property type="match status" value="1"/>
</dbReference>
<evidence type="ECO:0000256" key="5">
    <source>
        <dbReference type="ARBA" id="ARBA00022801"/>
    </source>
</evidence>
<keyword evidence="7" id="KW-0234">DNA repair</keyword>
<dbReference type="NCBIfam" id="NF002198">
    <property type="entry name" value="PRK01060.1-3"/>
    <property type="match status" value="1"/>
</dbReference>
<dbReference type="GO" id="GO:0003906">
    <property type="term" value="F:DNA-(apurinic or apyrimidinic site) endonuclease activity"/>
    <property type="evidence" value="ECO:0007669"/>
    <property type="project" value="TreeGrafter"/>
</dbReference>
<evidence type="ECO:0000256" key="3">
    <source>
        <dbReference type="ARBA" id="ARBA00022723"/>
    </source>
</evidence>
<organism evidence="9">
    <name type="scientific">hydrothermal vent metagenome</name>
    <dbReference type="NCBI Taxonomy" id="652676"/>
    <lineage>
        <taxon>unclassified sequences</taxon>
        <taxon>metagenomes</taxon>
        <taxon>ecological metagenomes</taxon>
    </lineage>
</organism>